<dbReference type="SUPFAM" id="SSF56784">
    <property type="entry name" value="HAD-like"/>
    <property type="match status" value="1"/>
</dbReference>
<dbReference type="GO" id="GO:0016787">
    <property type="term" value="F:hydrolase activity"/>
    <property type="evidence" value="ECO:0007669"/>
    <property type="project" value="UniProtKB-KW"/>
</dbReference>
<dbReference type="InterPro" id="IPR036412">
    <property type="entry name" value="HAD-like_sf"/>
</dbReference>
<dbReference type="PRINTS" id="PR00413">
    <property type="entry name" value="HADHALOGNASE"/>
</dbReference>
<dbReference type="RefSeq" id="WP_119423968.1">
    <property type="nucleotide sequence ID" value="NZ_QQXK01000006.1"/>
</dbReference>
<evidence type="ECO:0000313" key="1">
    <source>
        <dbReference type="EMBL" id="RII43063.1"/>
    </source>
</evidence>
<dbReference type="PANTHER" id="PTHR43611">
    <property type="entry name" value="ALPHA-D-GLUCOSE 1-PHOSPHATE PHOSPHATASE"/>
    <property type="match status" value="1"/>
</dbReference>
<organism evidence="1 2">
    <name type="scientific">Galactobacter valiniphilus</name>
    <dbReference type="NCBI Taxonomy" id="2676122"/>
    <lineage>
        <taxon>Bacteria</taxon>
        <taxon>Bacillati</taxon>
        <taxon>Actinomycetota</taxon>
        <taxon>Actinomycetes</taxon>
        <taxon>Micrococcales</taxon>
        <taxon>Micrococcaceae</taxon>
        <taxon>Galactobacter</taxon>
    </lineage>
</organism>
<dbReference type="NCBIfam" id="TIGR01509">
    <property type="entry name" value="HAD-SF-IA-v3"/>
    <property type="match status" value="1"/>
</dbReference>
<keyword evidence="2" id="KW-1185">Reference proteome</keyword>
<dbReference type="Proteomes" id="UP000265419">
    <property type="component" value="Unassembled WGS sequence"/>
</dbReference>
<proteinExistence type="predicted"/>
<sequence length="199" mass="20839">MIRCVLFDLDGVLRHFDAGFVARVEAEHGLPAGALDAAAFEPALLYAVTTGAITRSAWVRQVGEAVGNPAAGEAWGRQPFHADEAMLKLADELRAQGTIVAILTNGTDTIDAELAESGIAARVDRVFNSATIGAAKPDPAAFEHVLAALGFEPSEVFFTDDSRHKLDGATRLGLVTHLFRGVGGLRAALRQSSAAPPGP</sequence>
<dbReference type="EMBL" id="QQXK01000006">
    <property type="protein sequence ID" value="RII43063.1"/>
    <property type="molecule type" value="Genomic_DNA"/>
</dbReference>
<comment type="caution">
    <text evidence="1">The sequence shown here is derived from an EMBL/GenBank/DDBJ whole genome shotgun (WGS) entry which is preliminary data.</text>
</comment>
<gene>
    <name evidence="1" type="ORF">DWB68_04590</name>
</gene>
<name>A0A399JBX5_9MICC</name>
<dbReference type="SFLD" id="SFLDS00003">
    <property type="entry name" value="Haloacid_Dehalogenase"/>
    <property type="match status" value="1"/>
</dbReference>
<dbReference type="SFLD" id="SFLDG01129">
    <property type="entry name" value="C1.5:_HAD__Beta-PGM__Phosphata"/>
    <property type="match status" value="1"/>
</dbReference>
<reference evidence="1 2" key="1">
    <citation type="submission" date="2018-07" db="EMBL/GenBank/DDBJ databases">
        <title>Arthrobacter sp. nov., isolated from raw cow's milk with high bacterial count.</title>
        <authorList>
            <person name="Hahne J."/>
            <person name="Isele D."/>
            <person name="Lipski A."/>
        </authorList>
    </citation>
    <scope>NUCLEOTIDE SEQUENCE [LARGE SCALE GENOMIC DNA]</scope>
    <source>
        <strain evidence="1 2">JZ R-35</strain>
    </source>
</reference>
<accession>A0A399JBX5</accession>
<dbReference type="InterPro" id="IPR006439">
    <property type="entry name" value="HAD-SF_hydro_IA"/>
</dbReference>
<keyword evidence="1" id="KW-0378">Hydrolase</keyword>
<evidence type="ECO:0000313" key="2">
    <source>
        <dbReference type="Proteomes" id="UP000265419"/>
    </source>
</evidence>
<protein>
    <submittedName>
        <fullName evidence="1">HAD family hydrolase</fullName>
    </submittedName>
</protein>
<dbReference type="Pfam" id="PF00702">
    <property type="entry name" value="Hydrolase"/>
    <property type="match status" value="1"/>
</dbReference>
<dbReference type="AlphaFoldDB" id="A0A399JBX5"/>
<dbReference type="InterPro" id="IPR023214">
    <property type="entry name" value="HAD_sf"/>
</dbReference>
<dbReference type="Gene3D" id="3.40.50.1000">
    <property type="entry name" value="HAD superfamily/HAD-like"/>
    <property type="match status" value="1"/>
</dbReference>
<dbReference type="PANTHER" id="PTHR43611:SF3">
    <property type="entry name" value="FLAVIN MONONUCLEOTIDE HYDROLASE 1, CHLOROPLATIC"/>
    <property type="match status" value="1"/>
</dbReference>